<evidence type="ECO:0000313" key="22">
    <source>
        <dbReference type="EMBL" id="RDX70523.1"/>
    </source>
</evidence>
<dbReference type="InterPro" id="IPR038408">
    <property type="entry name" value="GNK2_sf"/>
</dbReference>
<dbReference type="Pfam" id="PF00069">
    <property type="entry name" value="Pkinase"/>
    <property type="match status" value="1"/>
</dbReference>
<dbReference type="AlphaFoldDB" id="A0A371EX12"/>
<sequence length="900" mass="101401">MASYKTILILFFLNFAITEAQDDLVYQSCPGEKTTANTSFQFDVTNLLSDLASHASGHTQFYSTISNDANPSDSIHGLFMCRGDVSMQPCQQCVLHAIHTLNSSEDCSLSKEAMTWYEECMVRYSTTNFFSNEPMAFCNTANVSNPKFFMHLLSMTMNQTAEEAMRAPKKFATLETNVSEFQTLYCLAQCTPNLQHHDCRTCLSEAIGNISNSVECHGVRLGGKVLCPSCNIRYESYPFYTDPSSTPPPNLVAETKTSNDADSTFSQDPIYLSHNCSSNKTFTGNSTFQKCLKTLFSFLSSNATTKIFHEADVSNKVYGLFMCRGDIDAPSGTCEKCVQNATHRIALDCNSSQEAIIWYSQCMLRYSNRSFFKTVERRPMFSELNITSNDKEQSFFTVTLAATLDKVAVEAGDSAARYGKKLVKLNDLQTLYTLAQCTQDLSTDECKSCLGYVIGTEIPWSRLGSIGGRVLYPSCNLRFELSQFYKDDDEAPSARPGSPESSGKRKSILRTIMLVAVPTIISVKLFIVAYYFLRRNRRKSHTTILKENFGHEVATLEPLHFNLTTIELATNNFSEKNKIGKGGFGEVYKGILFDGRQIAVKRLSKNSKQGATEFKTEVLLIAKLQHRNLVEFIGFCLEEQEKILIYEYVPNKSLDHFLFDSQKQKLLSWSERYKIIGGIARAILYLHEHSRLKVIHRDLKPSNILLDESMTPKISDFGIAKIIEIDQDQESTDLIVGTYGYMSPEYVMLGQFSEKSDIFSFGVMVLEIITGKKNMRSHEQRGVADSLPSYVWKKWRAQTPLSTLDPNIKENCAEIEVIKCIQIGLLCIQQNPDARPTMVTIVSYLDSHFSELPTPLEPAFFFQGKMEVKRMARKLSSKKSINISTSLSMNEMSISAFLPR</sequence>
<evidence type="ECO:0000256" key="14">
    <source>
        <dbReference type="ARBA" id="ARBA00023180"/>
    </source>
</evidence>
<dbReference type="InterPro" id="IPR002902">
    <property type="entry name" value="GNK2"/>
</dbReference>
<evidence type="ECO:0000256" key="16">
    <source>
        <dbReference type="ARBA" id="ARBA00047951"/>
    </source>
</evidence>
<dbReference type="OrthoDB" id="1429918at2759"/>
<evidence type="ECO:0000256" key="15">
    <source>
        <dbReference type="ARBA" id="ARBA00047558"/>
    </source>
</evidence>
<evidence type="ECO:0000313" key="23">
    <source>
        <dbReference type="Proteomes" id="UP000257109"/>
    </source>
</evidence>
<evidence type="ECO:0000256" key="2">
    <source>
        <dbReference type="ARBA" id="ARBA00022527"/>
    </source>
</evidence>
<dbReference type="GO" id="GO:0004674">
    <property type="term" value="F:protein serine/threonine kinase activity"/>
    <property type="evidence" value="ECO:0007669"/>
    <property type="project" value="UniProtKB-KW"/>
</dbReference>
<keyword evidence="2" id="KW-0723">Serine/threonine-protein kinase</keyword>
<dbReference type="Gene3D" id="3.30.430.20">
    <property type="entry name" value="Gnk2 domain, C-X8-C-X2-C motif"/>
    <property type="match status" value="4"/>
</dbReference>
<evidence type="ECO:0000256" key="3">
    <source>
        <dbReference type="ARBA" id="ARBA00022553"/>
    </source>
</evidence>
<dbReference type="PROSITE" id="PS51473">
    <property type="entry name" value="GNK2"/>
    <property type="match status" value="4"/>
</dbReference>
<evidence type="ECO:0000256" key="1">
    <source>
        <dbReference type="ARBA" id="ARBA00004167"/>
    </source>
</evidence>
<feature type="domain" description="Gnk2-homologous" evidence="21">
    <location>
        <begin position="22"/>
        <end position="129"/>
    </location>
</feature>
<evidence type="ECO:0000256" key="19">
    <source>
        <dbReference type="SAM" id="SignalP"/>
    </source>
</evidence>
<dbReference type="EMBL" id="QJKJ01011677">
    <property type="protein sequence ID" value="RDX70523.1"/>
    <property type="molecule type" value="Genomic_DNA"/>
</dbReference>
<dbReference type="PANTHER" id="PTHR27002:SF402">
    <property type="entry name" value="CYSTEINE-RICH RECEPTOR-KINASE-LIKE PROTEIN"/>
    <property type="match status" value="1"/>
</dbReference>
<organism evidence="22 23">
    <name type="scientific">Mucuna pruriens</name>
    <name type="common">Velvet bean</name>
    <name type="synonym">Dolichos pruriens</name>
    <dbReference type="NCBI Taxonomy" id="157652"/>
    <lineage>
        <taxon>Eukaryota</taxon>
        <taxon>Viridiplantae</taxon>
        <taxon>Streptophyta</taxon>
        <taxon>Embryophyta</taxon>
        <taxon>Tracheophyta</taxon>
        <taxon>Spermatophyta</taxon>
        <taxon>Magnoliopsida</taxon>
        <taxon>eudicotyledons</taxon>
        <taxon>Gunneridae</taxon>
        <taxon>Pentapetalae</taxon>
        <taxon>rosids</taxon>
        <taxon>fabids</taxon>
        <taxon>Fabales</taxon>
        <taxon>Fabaceae</taxon>
        <taxon>Papilionoideae</taxon>
        <taxon>50 kb inversion clade</taxon>
        <taxon>NPAAA clade</taxon>
        <taxon>indigoferoid/millettioid clade</taxon>
        <taxon>Phaseoleae</taxon>
        <taxon>Mucuna</taxon>
    </lineage>
</organism>
<evidence type="ECO:0000256" key="8">
    <source>
        <dbReference type="ARBA" id="ARBA00022741"/>
    </source>
</evidence>
<feature type="binding site" evidence="17">
    <location>
        <position position="601"/>
    </location>
    <ligand>
        <name>ATP</name>
        <dbReference type="ChEBI" id="CHEBI:30616"/>
    </ligand>
</feature>
<dbReference type="FunFam" id="3.30.200.20:FF:000727">
    <property type="entry name" value="Cysteine-rich RLK (RECEPTOR-like protein kinase) 23"/>
    <property type="match status" value="1"/>
</dbReference>
<dbReference type="GO" id="GO:0042742">
    <property type="term" value="P:defense response to bacterium"/>
    <property type="evidence" value="ECO:0007669"/>
    <property type="project" value="TreeGrafter"/>
</dbReference>
<dbReference type="CDD" id="cd14066">
    <property type="entry name" value="STKc_IRAK"/>
    <property type="match status" value="1"/>
</dbReference>
<feature type="signal peptide" evidence="19">
    <location>
        <begin position="1"/>
        <end position="20"/>
    </location>
</feature>
<comment type="catalytic activity">
    <reaction evidence="15">
        <text>L-seryl-[protein] + ATP = O-phospho-L-seryl-[protein] + ADP + H(+)</text>
        <dbReference type="Rhea" id="RHEA:17989"/>
        <dbReference type="Rhea" id="RHEA-COMP:9863"/>
        <dbReference type="Rhea" id="RHEA-COMP:11604"/>
        <dbReference type="ChEBI" id="CHEBI:15378"/>
        <dbReference type="ChEBI" id="CHEBI:29999"/>
        <dbReference type="ChEBI" id="CHEBI:30616"/>
        <dbReference type="ChEBI" id="CHEBI:83421"/>
        <dbReference type="ChEBI" id="CHEBI:456216"/>
    </reaction>
</comment>
<keyword evidence="11 18" id="KW-1133">Transmembrane helix</keyword>
<keyword evidence="6 19" id="KW-0732">Signal</keyword>
<keyword evidence="13" id="KW-0675">Receptor</keyword>
<evidence type="ECO:0000259" key="21">
    <source>
        <dbReference type="PROSITE" id="PS51473"/>
    </source>
</evidence>
<dbReference type="PROSITE" id="PS50011">
    <property type="entry name" value="PROTEIN_KINASE_DOM"/>
    <property type="match status" value="1"/>
</dbReference>
<dbReference type="InterPro" id="IPR008271">
    <property type="entry name" value="Ser/Thr_kinase_AS"/>
</dbReference>
<evidence type="ECO:0000256" key="11">
    <source>
        <dbReference type="ARBA" id="ARBA00022989"/>
    </source>
</evidence>
<comment type="subcellular location">
    <subcellularLocation>
        <location evidence="1">Membrane</location>
        <topology evidence="1">Single-pass membrane protein</topology>
    </subcellularLocation>
</comment>
<dbReference type="Gene3D" id="3.30.200.20">
    <property type="entry name" value="Phosphorylase Kinase, domain 1"/>
    <property type="match status" value="1"/>
</dbReference>
<feature type="domain" description="Protein kinase" evidence="20">
    <location>
        <begin position="573"/>
        <end position="849"/>
    </location>
</feature>
<name>A0A371EX12_MUCPR</name>
<dbReference type="GO" id="GO:0005524">
    <property type="term" value="F:ATP binding"/>
    <property type="evidence" value="ECO:0007669"/>
    <property type="project" value="UniProtKB-UniRule"/>
</dbReference>
<dbReference type="Gene3D" id="1.10.510.10">
    <property type="entry name" value="Transferase(Phosphotransferase) domain 1"/>
    <property type="match status" value="1"/>
</dbReference>
<keyword evidence="3" id="KW-0597">Phosphoprotein</keyword>
<dbReference type="InterPro" id="IPR017441">
    <property type="entry name" value="Protein_kinase_ATP_BS"/>
</dbReference>
<dbReference type="CDD" id="cd23509">
    <property type="entry name" value="Gnk2-like"/>
    <property type="match status" value="4"/>
</dbReference>
<evidence type="ECO:0000256" key="4">
    <source>
        <dbReference type="ARBA" id="ARBA00022679"/>
    </source>
</evidence>
<dbReference type="InterPro" id="IPR011009">
    <property type="entry name" value="Kinase-like_dom_sf"/>
</dbReference>
<dbReference type="SUPFAM" id="SSF56112">
    <property type="entry name" value="Protein kinase-like (PK-like)"/>
    <property type="match status" value="1"/>
</dbReference>
<dbReference type="PROSITE" id="PS00108">
    <property type="entry name" value="PROTEIN_KINASE_ST"/>
    <property type="match status" value="1"/>
</dbReference>
<reference evidence="22" key="1">
    <citation type="submission" date="2018-05" db="EMBL/GenBank/DDBJ databases">
        <title>Draft genome of Mucuna pruriens seed.</title>
        <authorList>
            <person name="Nnadi N.E."/>
            <person name="Vos R."/>
            <person name="Hasami M.H."/>
            <person name="Devisetty U.K."/>
            <person name="Aguiy J.C."/>
        </authorList>
    </citation>
    <scope>NUCLEOTIDE SEQUENCE [LARGE SCALE GENOMIC DNA]</scope>
    <source>
        <strain evidence="22">JCA_2017</strain>
    </source>
</reference>
<keyword evidence="8 17" id="KW-0547">Nucleotide-binding</keyword>
<keyword evidence="9" id="KW-0418">Kinase</keyword>
<evidence type="ECO:0000259" key="20">
    <source>
        <dbReference type="PROSITE" id="PS50011"/>
    </source>
</evidence>
<keyword evidence="7" id="KW-0677">Repeat</keyword>
<keyword evidence="23" id="KW-1185">Reference proteome</keyword>
<dbReference type="PANTHER" id="PTHR27002">
    <property type="entry name" value="RECEPTOR-LIKE SERINE/THREONINE-PROTEIN KINASE SD1-8"/>
    <property type="match status" value="1"/>
</dbReference>
<evidence type="ECO:0000256" key="6">
    <source>
        <dbReference type="ARBA" id="ARBA00022729"/>
    </source>
</evidence>
<evidence type="ECO:0000256" key="9">
    <source>
        <dbReference type="ARBA" id="ARBA00022777"/>
    </source>
</evidence>
<evidence type="ECO:0000256" key="7">
    <source>
        <dbReference type="ARBA" id="ARBA00022737"/>
    </source>
</evidence>
<protein>
    <submittedName>
        <fullName evidence="22">Cysteine-rich receptor-like protein kinase 10</fullName>
    </submittedName>
</protein>
<dbReference type="GO" id="GO:0005886">
    <property type="term" value="C:plasma membrane"/>
    <property type="evidence" value="ECO:0007669"/>
    <property type="project" value="TreeGrafter"/>
</dbReference>
<feature type="domain" description="Gnk2-homologous" evidence="21">
    <location>
        <begin position="378"/>
        <end position="484"/>
    </location>
</feature>
<keyword evidence="12 18" id="KW-0472">Membrane</keyword>
<dbReference type="SMART" id="SM00220">
    <property type="entry name" value="S_TKc"/>
    <property type="match status" value="1"/>
</dbReference>
<feature type="non-terminal residue" evidence="22">
    <location>
        <position position="1"/>
    </location>
</feature>
<feature type="transmembrane region" description="Helical" evidence="18">
    <location>
        <begin position="512"/>
        <end position="533"/>
    </location>
</feature>
<comment type="caution">
    <text evidence="22">The sequence shown here is derived from an EMBL/GenBank/DDBJ whole genome shotgun (WGS) entry which is preliminary data.</text>
</comment>
<gene>
    <name evidence="22" type="primary">CRK10</name>
    <name evidence="22" type="ORF">CR513_50224</name>
</gene>
<dbReference type="Proteomes" id="UP000257109">
    <property type="component" value="Unassembled WGS sequence"/>
</dbReference>
<accession>A0A371EX12</accession>
<dbReference type="Pfam" id="PF01657">
    <property type="entry name" value="Stress-antifung"/>
    <property type="match status" value="4"/>
</dbReference>
<dbReference type="FunFam" id="1.10.510.10:FF:000129">
    <property type="entry name" value="cysteine-rich receptor-like protein kinase 10"/>
    <property type="match status" value="1"/>
</dbReference>
<feature type="domain" description="Gnk2-homologous" evidence="21">
    <location>
        <begin position="131"/>
        <end position="239"/>
    </location>
</feature>
<dbReference type="FunFam" id="3.30.430.20:FF:000013">
    <property type="entry name" value="Cysteine-rich RLK (RECEPTOR-like protein kinase) 23"/>
    <property type="match status" value="1"/>
</dbReference>
<evidence type="ECO:0000256" key="12">
    <source>
        <dbReference type="ARBA" id="ARBA00023136"/>
    </source>
</evidence>
<dbReference type="PROSITE" id="PS00107">
    <property type="entry name" value="PROTEIN_KINASE_ATP"/>
    <property type="match status" value="1"/>
</dbReference>
<feature type="domain" description="Gnk2-homologous" evidence="21">
    <location>
        <begin position="270"/>
        <end position="371"/>
    </location>
</feature>
<feature type="chain" id="PRO_5016613494" evidence="19">
    <location>
        <begin position="21"/>
        <end position="900"/>
    </location>
</feature>
<keyword evidence="5 18" id="KW-0812">Transmembrane</keyword>
<keyword evidence="4" id="KW-0808">Transferase</keyword>
<evidence type="ECO:0000256" key="5">
    <source>
        <dbReference type="ARBA" id="ARBA00022692"/>
    </source>
</evidence>
<dbReference type="STRING" id="157652.A0A371EX12"/>
<dbReference type="InterPro" id="IPR000719">
    <property type="entry name" value="Prot_kinase_dom"/>
</dbReference>
<proteinExistence type="predicted"/>
<evidence type="ECO:0000256" key="18">
    <source>
        <dbReference type="SAM" id="Phobius"/>
    </source>
</evidence>
<keyword evidence="14" id="KW-0325">Glycoprotein</keyword>
<keyword evidence="10 17" id="KW-0067">ATP-binding</keyword>
<evidence type="ECO:0000256" key="17">
    <source>
        <dbReference type="PROSITE-ProRule" id="PRU10141"/>
    </source>
</evidence>
<evidence type="ECO:0000256" key="13">
    <source>
        <dbReference type="ARBA" id="ARBA00023170"/>
    </source>
</evidence>
<dbReference type="FunFam" id="3.30.430.20:FF:000012">
    <property type="entry name" value="Cysteine-rich receptor-like protein kinase 25"/>
    <property type="match status" value="2"/>
</dbReference>
<evidence type="ECO:0000256" key="10">
    <source>
        <dbReference type="ARBA" id="ARBA00022840"/>
    </source>
</evidence>
<comment type="catalytic activity">
    <reaction evidence="16">
        <text>L-threonyl-[protein] + ATP = O-phospho-L-threonyl-[protein] + ADP + H(+)</text>
        <dbReference type="Rhea" id="RHEA:46608"/>
        <dbReference type="Rhea" id="RHEA-COMP:11060"/>
        <dbReference type="Rhea" id="RHEA-COMP:11605"/>
        <dbReference type="ChEBI" id="CHEBI:15378"/>
        <dbReference type="ChEBI" id="CHEBI:30013"/>
        <dbReference type="ChEBI" id="CHEBI:30616"/>
        <dbReference type="ChEBI" id="CHEBI:61977"/>
        <dbReference type="ChEBI" id="CHEBI:456216"/>
    </reaction>
</comment>